<keyword evidence="2" id="KW-1185">Reference proteome</keyword>
<dbReference type="AlphaFoldDB" id="A0AAV7GPD3"/>
<dbReference type="EMBL" id="JAGFBR010000012">
    <property type="protein sequence ID" value="KAH0457539.1"/>
    <property type="molecule type" value="Genomic_DNA"/>
</dbReference>
<protein>
    <submittedName>
        <fullName evidence="1">Uncharacterized protein</fullName>
    </submittedName>
</protein>
<name>A0AAV7GPD3_DENCH</name>
<accession>A0AAV7GPD3</accession>
<sequence length="193" mass="22331">MEKWGKMRELHIPLHIGAEDIMKLHNVPDVEYLLYENQKIDRLQINLVDEQGTINQLLMDQQISGEKIAAFEDENKRFQNLIAEKEATLSKDEYGSASLRVIEDFKESIAFKTIIQDRIKEVHDHIYDVKVKALEQQCIDEGFIRGFFKGVHLVQRLTPSQASYDSPSDPGDDDIESKLREVFSNNDKIIEIV</sequence>
<proteinExistence type="predicted"/>
<gene>
    <name evidence="1" type="ORF">IEQ34_012854</name>
</gene>
<evidence type="ECO:0000313" key="1">
    <source>
        <dbReference type="EMBL" id="KAH0457539.1"/>
    </source>
</evidence>
<evidence type="ECO:0000313" key="2">
    <source>
        <dbReference type="Proteomes" id="UP000775213"/>
    </source>
</evidence>
<dbReference type="Proteomes" id="UP000775213">
    <property type="component" value="Unassembled WGS sequence"/>
</dbReference>
<reference evidence="1 2" key="1">
    <citation type="journal article" date="2021" name="Hortic Res">
        <title>Chromosome-scale assembly of the Dendrobium chrysotoxum genome enhances the understanding of orchid evolution.</title>
        <authorList>
            <person name="Zhang Y."/>
            <person name="Zhang G.Q."/>
            <person name="Zhang D."/>
            <person name="Liu X.D."/>
            <person name="Xu X.Y."/>
            <person name="Sun W.H."/>
            <person name="Yu X."/>
            <person name="Zhu X."/>
            <person name="Wang Z.W."/>
            <person name="Zhao X."/>
            <person name="Zhong W.Y."/>
            <person name="Chen H."/>
            <person name="Yin W.L."/>
            <person name="Huang T."/>
            <person name="Niu S.C."/>
            <person name="Liu Z.J."/>
        </authorList>
    </citation>
    <scope>NUCLEOTIDE SEQUENCE [LARGE SCALE GENOMIC DNA]</scope>
    <source>
        <strain evidence="1">Lindl</strain>
    </source>
</reference>
<comment type="caution">
    <text evidence="1">The sequence shown here is derived from an EMBL/GenBank/DDBJ whole genome shotgun (WGS) entry which is preliminary data.</text>
</comment>
<organism evidence="1 2">
    <name type="scientific">Dendrobium chrysotoxum</name>
    <name type="common">Orchid</name>
    <dbReference type="NCBI Taxonomy" id="161865"/>
    <lineage>
        <taxon>Eukaryota</taxon>
        <taxon>Viridiplantae</taxon>
        <taxon>Streptophyta</taxon>
        <taxon>Embryophyta</taxon>
        <taxon>Tracheophyta</taxon>
        <taxon>Spermatophyta</taxon>
        <taxon>Magnoliopsida</taxon>
        <taxon>Liliopsida</taxon>
        <taxon>Asparagales</taxon>
        <taxon>Orchidaceae</taxon>
        <taxon>Epidendroideae</taxon>
        <taxon>Malaxideae</taxon>
        <taxon>Dendrobiinae</taxon>
        <taxon>Dendrobium</taxon>
    </lineage>
</organism>